<dbReference type="Proteomes" id="UP001516400">
    <property type="component" value="Unassembled WGS sequence"/>
</dbReference>
<name>A0ABD2PEX8_9CUCU</name>
<evidence type="ECO:0000313" key="4">
    <source>
        <dbReference type="Proteomes" id="UP001516400"/>
    </source>
</evidence>
<evidence type="ECO:0000259" key="2">
    <source>
        <dbReference type="PROSITE" id="PS50106"/>
    </source>
</evidence>
<dbReference type="InterPro" id="IPR001478">
    <property type="entry name" value="PDZ"/>
</dbReference>
<feature type="domain" description="PDZ" evidence="2">
    <location>
        <begin position="608"/>
        <end position="682"/>
    </location>
</feature>
<dbReference type="Gene3D" id="2.30.42.10">
    <property type="match status" value="1"/>
</dbReference>
<dbReference type="SUPFAM" id="SSF50156">
    <property type="entry name" value="PDZ domain-like"/>
    <property type="match status" value="1"/>
</dbReference>
<evidence type="ECO:0000256" key="1">
    <source>
        <dbReference type="SAM" id="MobiDB-lite"/>
    </source>
</evidence>
<organism evidence="3 4">
    <name type="scientific">Cryptolaemus montrouzieri</name>
    <dbReference type="NCBI Taxonomy" id="559131"/>
    <lineage>
        <taxon>Eukaryota</taxon>
        <taxon>Metazoa</taxon>
        <taxon>Ecdysozoa</taxon>
        <taxon>Arthropoda</taxon>
        <taxon>Hexapoda</taxon>
        <taxon>Insecta</taxon>
        <taxon>Pterygota</taxon>
        <taxon>Neoptera</taxon>
        <taxon>Endopterygota</taxon>
        <taxon>Coleoptera</taxon>
        <taxon>Polyphaga</taxon>
        <taxon>Cucujiformia</taxon>
        <taxon>Coccinelloidea</taxon>
        <taxon>Coccinellidae</taxon>
        <taxon>Scymninae</taxon>
        <taxon>Scymnini</taxon>
        <taxon>Cryptolaemus</taxon>
    </lineage>
</organism>
<feature type="compositionally biased region" description="Basic and acidic residues" evidence="1">
    <location>
        <begin position="309"/>
        <end position="325"/>
    </location>
</feature>
<feature type="region of interest" description="Disordered" evidence="1">
    <location>
        <begin position="306"/>
        <end position="325"/>
    </location>
</feature>
<accession>A0ABD2PEX8</accession>
<dbReference type="PROSITE" id="PS50106">
    <property type="entry name" value="PDZ"/>
    <property type="match status" value="1"/>
</dbReference>
<protein>
    <recommendedName>
        <fullName evidence="2">PDZ domain-containing protein</fullName>
    </recommendedName>
</protein>
<dbReference type="AlphaFoldDB" id="A0ABD2PEX8"/>
<dbReference type="CDD" id="cd06759">
    <property type="entry name" value="PDZ3_PDZD2-PDZ1_hPro-IL-16-like"/>
    <property type="match status" value="1"/>
</dbReference>
<gene>
    <name evidence="3" type="ORF">HHI36_022893</name>
</gene>
<reference evidence="3 4" key="1">
    <citation type="journal article" date="2021" name="BMC Biol.">
        <title>Horizontally acquired antibacterial genes associated with adaptive radiation of ladybird beetles.</title>
        <authorList>
            <person name="Li H.S."/>
            <person name="Tang X.F."/>
            <person name="Huang Y.H."/>
            <person name="Xu Z.Y."/>
            <person name="Chen M.L."/>
            <person name="Du X.Y."/>
            <person name="Qiu B.Y."/>
            <person name="Chen P.T."/>
            <person name="Zhang W."/>
            <person name="Slipinski A."/>
            <person name="Escalona H.E."/>
            <person name="Waterhouse R.M."/>
            <person name="Zwick A."/>
            <person name="Pang H."/>
        </authorList>
    </citation>
    <scope>NUCLEOTIDE SEQUENCE [LARGE SCALE GENOMIC DNA]</scope>
    <source>
        <strain evidence="3">SYSU2018</strain>
    </source>
</reference>
<keyword evidence="4" id="KW-1185">Reference proteome</keyword>
<evidence type="ECO:0000313" key="3">
    <source>
        <dbReference type="EMBL" id="KAL3289470.1"/>
    </source>
</evidence>
<dbReference type="PANTHER" id="PTHR48484">
    <property type="entry name" value="PRO-INTERLEUKIN-16"/>
    <property type="match status" value="1"/>
</dbReference>
<sequence>MNMRIFKRRLSDPNPELTSMATLPEPSDGKGKTPCETVTGENSEFKTRGSIRGKKRSERSKNPHTNTGNEEKETLPNITGKKVSRIESLKKYMKMKDVKTSRAESKIKLSCEELKKVYSKYKSLRENNQLNTNLLRQNSKRSLNILPGNYELNQNQLLDYINIIQPEATEIETLFNNTSTESSESQVKLESLSEEKALKSVSRFNRVKNMFSKRSKSNESKSKSLSTGSLTSLSDFFFNRKKSSSKQSLNISDSEYDSDGSVMSVCSLGRNRNNQCAIAKRWNKNSCELHYINIPKTQQLSASFRNKHHNNDSNETKDESSMTKNESKSDFDLWYKIRNVPNDPDYIDELKENLEVTPTIEKISKGKKNTNEDTTDCSNEDNILNKEYKNEDGEDYNLHEESISKKRNRTSEENERNVKKKIEHDIDLCDDNGMCCDIGTLTLNNELYTNDSSDPKINVVSQLPNNIQEYEDPSSCEMTSERENILDPKNEITQLDRTRGLSENKNYSIISNLTSTRNFQYDENVKSTDSDCYLSEEAGEDRETRVTFSEKKNKNDKDFIFKKPNGYSNSTIKKGTTTFDEAPTLQRRSSMSQSVPINKENNQVSRFCVTFHKGPGMKSLGFSIVGGKDSPKGAMGIHVKTIFPQGQAAETGLLKEGDEILSLNGQSFENMRHLEAVQVFKNIKQGEVCMDMFRRQLFQKFRSSL</sequence>
<dbReference type="Pfam" id="PF00595">
    <property type="entry name" value="PDZ"/>
    <property type="match status" value="1"/>
</dbReference>
<dbReference type="PANTHER" id="PTHR48484:SF2">
    <property type="entry name" value="PRO-INTERLEUKIN-16"/>
    <property type="match status" value="1"/>
</dbReference>
<dbReference type="EMBL" id="JABFTP020000186">
    <property type="protein sequence ID" value="KAL3289470.1"/>
    <property type="molecule type" value="Genomic_DNA"/>
</dbReference>
<proteinExistence type="predicted"/>
<dbReference type="InterPro" id="IPR036034">
    <property type="entry name" value="PDZ_sf"/>
</dbReference>
<dbReference type="InterPro" id="IPR055287">
    <property type="entry name" value="IL-16-like"/>
</dbReference>
<feature type="region of interest" description="Disordered" evidence="1">
    <location>
        <begin position="1"/>
        <end position="77"/>
    </location>
</feature>
<feature type="region of interest" description="Disordered" evidence="1">
    <location>
        <begin position="390"/>
        <end position="416"/>
    </location>
</feature>
<comment type="caution">
    <text evidence="3">The sequence shown here is derived from an EMBL/GenBank/DDBJ whole genome shotgun (WGS) entry which is preliminary data.</text>
</comment>
<feature type="compositionally biased region" description="Basic residues" evidence="1">
    <location>
        <begin position="49"/>
        <end position="58"/>
    </location>
</feature>
<dbReference type="SMART" id="SM00228">
    <property type="entry name" value="PDZ"/>
    <property type="match status" value="1"/>
</dbReference>